<keyword evidence="1" id="KW-1133">Transmembrane helix</keyword>
<feature type="transmembrane region" description="Helical" evidence="1">
    <location>
        <begin position="107"/>
        <end position="129"/>
    </location>
</feature>
<proteinExistence type="predicted"/>
<gene>
    <name evidence="3" type="ORF">GZA08_07710</name>
</gene>
<dbReference type="InterPro" id="IPR007896">
    <property type="entry name" value="BTP_bacteria"/>
</dbReference>
<feature type="domain" description="Chlorhexidine efflux transporter" evidence="2">
    <location>
        <begin position="2"/>
        <end position="65"/>
    </location>
</feature>
<reference evidence="3 4" key="1">
    <citation type="submission" date="2020-02" db="EMBL/GenBank/DDBJ databases">
        <title>Pseudoroseicyclus tamarix, sp. nov., isolated from offshore sediment of a Tamarix chinensis forest.</title>
        <authorList>
            <person name="Gai Y."/>
        </authorList>
    </citation>
    <scope>NUCLEOTIDE SEQUENCE [LARGE SCALE GENOMIC DNA]</scope>
    <source>
        <strain evidence="3 4">CLL3-39</strain>
    </source>
</reference>
<comment type="caution">
    <text evidence="3">The sequence shown here is derived from an EMBL/GenBank/DDBJ whole genome shotgun (WGS) entry which is preliminary data.</text>
</comment>
<evidence type="ECO:0000259" key="2">
    <source>
        <dbReference type="Pfam" id="PF05232"/>
    </source>
</evidence>
<organism evidence="3 4">
    <name type="scientific">Pseudoroseicyclus tamaricis</name>
    <dbReference type="NCBI Taxonomy" id="2705421"/>
    <lineage>
        <taxon>Bacteria</taxon>
        <taxon>Pseudomonadati</taxon>
        <taxon>Pseudomonadota</taxon>
        <taxon>Alphaproteobacteria</taxon>
        <taxon>Rhodobacterales</taxon>
        <taxon>Paracoccaceae</taxon>
        <taxon>Pseudoroseicyclus</taxon>
    </lineage>
</organism>
<dbReference type="InterPro" id="IPR058208">
    <property type="entry name" value="PACE"/>
</dbReference>
<dbReference type="Proteomes" id="UP000474757">
    <property type="component" value="Unassembled WGS sequence"/>
</dbReference>
<evidence type="ECO:0000256" key="1">
    <source>
        <dbReference type="SAM" id="Phobius"/>
    </source>
</evidence>
<dbReference type="NCBIfam" id="NF033664">
    <property type="entry name" value="PACE_transport"/>
    <property type="match status" value="1"/>
</dbReference>
<keyword evidence="4" id="KW-1185">Reference proteome</keyword>
<keyword evidence="1" id="KW-0812">Transmembrane</keyword>
<accession>A0A6B2JX89</accession>
<feature type="transmembrane region" description="Helical" evidence="1">
    <location>
        <begin position="76"/>
        <end position="101"/>
    </location>
</feature>
<feature type="domain" description="Chlorhexidine efflux transporter" evidence="2">
    <location>
        <begin position="74"/>
        <end position="134"/>
    </location>
</feature>
<evidence type="ECO:0000313" key="4">
    <source>
        <dbReference type="Proteomes" id="UP000474757"/>
    </source>
</evidence>
<evidence type="ECO:0000313" key="3">
    <source>
        <dbReference type="EMBL" id="NDV00854.1"/>
    </source>
</evidence>
<keyword evidence="1" id="KW-0472">Membrane</keyword>
<sequence length="150" mass="16858">MRTPLDRLRHALSFEIIALILVVPLGALAFDQPMHEIGVVGIVSALIAMGWNVVFNEVFDRIMKRRSGTTLKTGRLRVAHAILFEIGLLAVLMPFIAWYLGISLWQAFLMDISFAAFYLLYALAFNWAYDRLFPLAEWRAEKAARSGSGG</sequence>
<feature type="transmembrane region" description="Helical" evidence="1">
    <location>
        <begin position="12"/>
        <end position="30"/>
    </location>
</feature>
<name>A0A6B2JX89_9RHOB</name>
<feature type="transmembrane region" description="Helical" evidence="1">
    <location>
        <begin position="36"/>
        <end position="55"/>
    </location>
</feature>
<protein>
    <submittedName>
        <fullName evidence="3">PACE efflux transporter</fullName>
    </submittedName>
</protein>
<dbReference type="Pfam" id="PF05232">
    <property type="entry name" value="BTP"/>
    <property type="match status" value="2"/>
</dbReference>
<dbReference type="AlphaFoldDB" id="A0A6B2JX89"/>
<dbReference type="RefSeq" id="WP_163891744.1">
    <property type="nucleotide sequence ID" value="NZ_JAAFYS010000002.1"/>
</dbReference>
<dbReference type="EMBL" id="JAAGAB010000002">
    <property type="protein sequence ID" value="NDV00854.1"/>
    <property type="molecule type" value="Genomic_DNA"/>
</dbReference>